<dbReference type="PANTHER" id="PTHR21495">
    <property type="entry name" value="NUCLEOPORIN-RELATED"/>
    <property type="match status" value="1"/>
</dbReference>
<sequence length="156" mass="16812">MASIKITLSLLLLFASNFTYSSAELGHLKATEMTVYYHGYSGNSNSTEIEIPGRGPGPLNTTKFGAMVCADEPLTGDFEESSIPIAKGQGTYIASALDGSQFQMLISIVFINVEATVVGGTGKFRLAHGYANFEILYNDPAHGYLVSRSNMTVLHY</sequence>
<keyword evidence="1" id="KW-0964">Secreted</keyword>
<organism evidence="2 3">
    <name type="scientific">Salvia divinorum</name>
    <name type="common">Maria pastora</name>
    <name type="synonym">Diviner's sage</name>
    <dbReference type="NCBI Taxonomy" id="28513"/>
    <lineage>
        <taxon>Eukaryota</taxon>
        <taxon>Viridiplantae</taxon>
        <taxon>Streptophyta</taxon>
        <taxon>Embryophyta</taxon>
        <taxon>Tracheophyta</taxon>
        <taxon>Spermatophyta</taxon>
        <taxon>Magnoliopsida</taxon>
        <taxon>eudicotyledons</taxon>
        <taxon>Gunneridae</taxon>
        <taxon>Pentapetalae</taxon>
        <taxon>asterids</taxon>
        <taxon>lamiids</taxon>
        <taxon>Lamiales</taxon>
        <taxon>Lamiaceae</taxon>
        <taxon>Nepetoideae</taxon>
        <taxon>Mentheae</taxon>
        <taxon>Salviinae</taxon>
        <taxon>Salvia</taxon>
        <taxon>Salvia subgen. Calosphace</taxon>
    </lineage>
</organism>
<keyword evidence="1" id="KW-0052">Apoplast</keyword>
<comment type="caution">
    <text evidence="2">The sequence shown here is derived from an EMBL/GenBank/DDBJ whole genome shotgun (WGS) entry which is preliminary data.</text>
</comment>
<accession>A0ABD1I1W3</accession>
<proteinExistence type="inferred from homology"/>
<evidence type="ECO:0000256" key="1">
    <source>
        <dbReference type="RuleBase" id="RU363099"/>
    </source>
</evidence>
<name>A0ABD1I1W3_SALDI</name>
<comment type="subcellular location">
    <subcellularLocation>
        <location evidence="1">Secreted</location>
        <location evidence="1">Extracellular space</location>
        <location evidence="1">Apoplast</location>
    </subcellularLocation>
</comment>
<comment type="similarity">
    <text evidence="1">Belongs to the plant dirigent protein family.</text>
</comment>
<dbReference type="GO" id="GO:0048046">
    <property type="term" value="C:apoplast"/>
    <property type="evidence" value="ECO:0007669"/>
    <property type="project" value="UniProtKB-SubCell"/>
</dbReference>
<comment type="function">
    <text evidence="1">Dirigent proteins impart stereoselectivity on the phenoxy radical-coupling reaction, yielding optically active lignans from two molecules of coniferyl alcohol in the biosynthesis of lignans, flavonolignans, and alkaloids and thus plays a central role in plant secondary metabolism.</text>
</comment>
<reference evidence="2 3" key="1">
    <citation type="submission" date="2024-06" db="EMBL/GenBank/DDBJ databases">
        <title>A chromosome level genome sequence of Diviner's sage (Salvia divinorum).</title>
        <authorList>
            <person name="Ford S.A."/>
            <person name="Ro D.-K."/>
            <person name="Ness R.W."/>
            <person name="Phillips M.A."/>
        </authorList>
    </citation>
    <scope>NUCLEOTIDE SEQUENCE [LARGE SCALE GENOMIC DNA]</scope>
    <source>
        <strain evidence="2">SAF-2024a</strain>
        <tissue evidence="2">Leaf</tissue>
    </source>
</reference>
<comment type="subunit">
    <text evidence="1">Homodimer.</text>
</comment>
<dbReference type="Proteomes" id="UP001567538">
    <property type="component" value="Unassembled WGS sequence"/>
</dbReference>
<keyword evidence="3" id="KW-1185">Reference proteome</keyword>
<dbReference type="AlphaFoldDB" id="A0ABD1I1W3"/>
<dbReference type="InterPro" id="IPR004265">
    <property type="entry name" value="Dirigent"/>
</dbReference>
<feature type="chain" id="PRO_5044525099" description="Dirigent protein" evidence="1">
    <location>
        <begin position="24"/>
        <end position="156"/>
    </location>
</feature>
<feature type="signal peptide" evidence="1">
    <location>
        <begin position="1"/>
        <end position="23"/>
    </location>
</feature>
<evidence type="ECO:0000313" key="3">
    <source>
        <dbReference type="Proteomes" id="UP001567538"/>
    </source>
</evidence>
<keyword evidence="1" id="KW-0732">Signal</keyword>
<gene>
    <name evidence="2" type="ORF">AAHA92_04967</name>
</gene>
<dbReference type="Pfam" id="PF03018">
    <property type="entry name" value="Dirigent"/>
    <property type="match status" value="1"/>
</dbReference>
<protein>
    <recommendedName>
        <fullName evidence="1">Dirigent protein</fullName>
    </recommendedName>
</protein>
<evidence type="ECO:0000313" key="2">
    <source>
        <dbReference type="EMBL" id="KAL1562382.1"/>
    </source>
</evidence>
<dbReference type="EMBL" id="JBEAFC010000003">
    <property type="protein sequence ID" value="KAL1562382.1"/>
    <property type="molecule type" value="Genomic_DNA"/>
</dbReference>